<dbReference type="EMBL" id="BSUZ01000001">
    <property type="protein sequence ID" value="GMA85241.1"/>
    <property type="molecule type" value="Genomic_DNA"/>
</dbReference>
<gene>
    <name evidence="2" type="ORF">GCM10025868_04910</name>
</gene>
<reference evidence="3" key="1">
    <citation type="journal article" date="2019" name="Int. J. Syst. Evol. Microbiol.">
        <title>The Global Catalogue of Microorganisms (GCM) 10K type strain sequencing project: providing services to taxonomists for standard genome sequencing and annotation.</title>
        <authorList>
            <consortium name="The Broad Institute Genomics Platform"/>
            <consortium name="The Broad Institute Genome Sequencing Center for Infectious Disease"/>
            <person name="Wu L."/>
            <person name="Ma J."/>
        </authorList>
    </citation>
    <scope>NUCLEOTIDE SEQUENCE [LARGE SCALE GENOMIC DNA]</scope>
    <source>
        <strain evidence="3">NBRC 108730</strain>
    </source>
</reference>
<feature type="compositionally biased region" description="Basic and acidic residues" evidence="1">
    <location>
        <begin position="1"/>
        <end position="10"/>
    </location>
</feature>
<sequence>MVRDTDRDSLDDPDAGPLNAAEQDPVPEKQDGAPDHVPDAPVGEQDPVDGTGYHEGAEQVPGDHGGPSRALSPGRSCPRRRAARARRGSSRARLAQSRWKVSSTACGRVTTTTSRAPSRST</sequence>
<feature type="compositionally biased region" description="Basic residues" evidence="1">
    <location>
        <begin position="77"/>
        <end position="90"/>
    </location>
</feature>
<name>A0ABQ6JAN0_9ACTN</name>
<comment type="caution">
    <text evidence="2">The sequence shown here is derived from an EMBL/GenBank/DDBJ whole genome shotgun (WGS) entry which is preliminary data.</text>
</comment>
<evidence type="ECO:0000313" key="2">
    <source>
        <dbReference type="EMBL" id="GMA85241.1"/>
    </source>
</evidence>
<accession>A0ABQ6JAN0</accession>
<organism evidence="2 3">
    <name type="scientific">Angustibacter aerolatus</name>
    <dbReference type="NCBI Taxonomy" id="1162965"/>
    <lineage>
        <taxon>Bacteria</taxon>
        <taxon>Bacillati</taxon>
        <taxon>Actinomycetota</taxon>
        <taxon>Actinomycetes</taxon>
        <taxon>Kineosporiales</taxon>
        <taxon>Kineosporiaceae</taxon>
    </lineage>
</organism>
<evidence type="ECO:0000313" key="3">
    <source>
        <dbReference type="Proteomes" id="UP001157017"/>
    </source>
</evidence>
<keyword evidence="3" id="KW-1185">Reference proteome</keyword>
<feature type="region of interest" description="Disordered" evidence="1">
    <location>
        <begin position="1"/>
        <end position="121"/>
    </location>
</feature>
<dbReference type="Proteomes" id="UP001157017">
    <property type="component" value="Unassembled WGS sequence"/>
</dbReference>
<feature type="compositionally biased region" description="Basic and acidic residues" evidence="1">
    <location>
        <begin position="26"/>
        <end position="38"/>
    </location>
</feature>
<evidence type="ECO:0000256" key="1">
    <source>
        <dbReference type="SAM" id="MobiDB-lite"/>
    </source>
</evidence>
<protein>
    <submittedName>
        <fullName evidence="2">Uncharacterized protein</fullName>
    </submittedName>
</protein>
<proteinExistence type="predicted"/>
<feature type="compositionally biased region" description="Low complexity" evidence="1">
    <location>
        <begin position="108"/>
        <end position="121"/>
    </location>
</feature>